<evidence type="ECO:0000313" key="5">
    <source>
        <dbReference type="Proteomes" id="UP000002220"/>
    </source>
</evidence>
<accession>D5SY81</accession>
<dbReference type="InterPro" id="IPR045584">
    <property type="entry name" value="Pilin-like"/>
</dbReference>
<name>D5SY81_PLAL2</name>
<dbReference type="SUPFAM" id="SSF54523">
    <property type="entry name" value="Pili subunits"/>
    <property type="match status" value="1"/>
</dbReference>
<reference evidence="4 5" key="1">
    <citation type="journal article" date="2010" name="Stand. Genomic Sci.">
        <title>Complete genome sequence of Planctomyces limnophilus type strain (Mu 290).</title>
        <authorList>
            <person name="Labutti K."/>
            <person name="Sikorski J."/>
            <person name="Schneider S."/>
            <person name="Nolan M."/>
            <person name="Lucas S."/>
            <person name="Glavina Del Rio T."/>
            <person name="Tice H."/>
            <person name="Cheng J.F."/>
            <person name="Goodwin L."/>
            <person name="Pitluck S."/>
            <person name="Liolios K."/>
            <person name="Ivanova N."/>
            <person name="Mavromatis K."/>
            <person name="Mikhailova N."/>
            <person name="Pati A."/>
            <person name="Chen A."/>
            <person name="Palaniappan K."/>
            <person name="Land M."/>
            <person name="Hauser L."/>
            <person name="Chang Y.J."/>
            <person name="Jeffries C.D."/>
            <person name="Tindall B.J."/>
            <person name="Rohde M."/>
            <person name="Goker M."/>
            <person name="Woyke T."/>
            <person name="Bristow J."/>
            <person name="Eisen J.A."/>
            <person name="Markowitz V."/>
            <person name="Hugenholtz P."/>
            <person name="Kyrpides N.C."/>
            <person name="Klenk H.P."/>
            <person name="Lapidus A."/>
        </authorList>
    </citation>
    <scope>NUCLEOTIDE SEQUENCE [LARGE SCALE GENOMIC DNA]</scope>
    <source>
        <strain evidence="5">ATCC 43296 / DSM 3776 / IFAM 1008 / 290</strain>
    </source>
</reference>
<keyword evidence="2" id="KW-0472">Membrane</keyword>
<dbReference type="PANTHER" id="PTHR30093:SF2">
    <property type="entry name" value="TYPE II SECRETION SYSTEM PROTEIN H"/>
    <property type="match status" value="1"/>
</dbReference>
<sequence length="339" mass="39146">MRNCVLRVLLEFVKVFPRDLIRIAVFNCAIWYGVAGAKRLREPPARAENRWGFEDSTPATRPAVLYWNPHKRCSMFRFSRLLPFAVMSLLLTLVAAVGLPWMLSLRELARKTQWRNNYKMAGLALHNYHDTFNMFPPGGVFRADGTPFQGWMFSIAPFLDASPFYSEVTRFSKPWDDPETLGYYMYSNYPVHDYTCPAKTRLRGPMTICHMAGNSWILHRNSSVNFEKIGDSAHTMLIADAAEPYEVFGSTTNWRDPELARNTGPQSFGNCFPGETFVLLADGSVIQVPLVENERWKLLRGREELRPDPMATQRPDTPWELGDRPYVPRDIRERRNRDK</sequence>
<protein>
    <recommendedName>
        <fullName evidence="3">DUF1559 domain-containing protein</fullName>
    </recommendedName>
</protein>
<dbReference type="Proteomes" id="UP000002220">
    <property type="component" value="Chromosome"/>
</dbReference>
<feature type="transmembrane region" description="Helical" evidence="2">
    <location>
        <begin position="81"/>
        <end position="103"/>
    </location>
</feature>
<gene>
    <name evidence="4" type="ordered locus">Plim_4063</name>
</gene>
<dbReference type="InterPro" id="IPR011453">
    <property type="entry name" value="DUF1559"/>
</dbReference>
<dbReference type="EMBL" id="CP001744">
    <property type="protein sequence ID" value="ADG69874.1"/>
    <property type="molecule type" value="Genomic_DNA"/>
</dbReference>
<dbReference type="eggNOG" id="COG2165">
    <property type="taxonomic scope" value="Bacteria"/>
</dbReference>
<keyword evidence="2" id="KW-1133">Transmembrane helix</keyword>
<keyword evidence="5" id="KW-1185">Reference proteome</keyword>
<proteinExistence type="predicted"/>
<feature type="domain" description="DUF1559" evidence="3">
    <location>
        <begin position="104"/>
        <end position="255"/>
    </location>
</feature>
<feature type="region of interest" description="Disordered" evidence="1">
    <location>
        <begin position="306"/>
        <end position="339"/>
    </location>
</feature>
<feature type="compositionally biased region" description="Basic and acidic residues" evidence="1">
    <location>
        <begin position="321"/>
        <end position="339"/>
    </location>
</feature>
<dbReference type="Pfam" id="PF07596">
    <property type="entry name" value="SBP_bac_10"/>
    <property type="match status" value="1"/>
</dbReference>
<evidence type="ECO:0000256" key="2">
    <source>
        <dbReference type="SAM" id="Phobius"/>
    </source>
</evidence>
<evidence type="ECO:0000259" key="3">
    <source>
        <dbReference type="Pfam" id="PF07596"/>
    </source>
</evidence>
<evidence type="ECO:0000256" key="1">
    <source>
        <dbReference type="SAM" id="MobiDB-lite"/>
    </source>
</evidence>
<organism evidence="4 5">
    <name type="scientific">Planctopirus limnophila (strain ATCC 43296 / DSM 3776 / IFAM 1008 / Mu 290)</name>
    <name type="common">Planctomyces limnophilus</name>
    <dbReference type="NCBI Taxonomy" id="521674"/>
    <lineage>
        <taxon>Bacteria</taxon>
        <taxon>Pseudomonadati</taxon>
        <taxon>Planctomycetota</taxon>
        <taxon>Planctomycetia</taxon>
        <taxon>Planctomycetales</taxon>
        <taxon>Planctomycetaceae</taxon>
        <taxon>Planctopirus</taxon>
    </lineage>
</organism>
<dbReference type="HOGENOM" id="CLU_818483_0_0_0"/>
<dbReference type="KEGG" id="plm:Plim_4063"/>
<dbReference type="PANTHER" id="PTHR30093">
    <property type="entry name" value="GENERAL SECRETION PATHWAY PROTEIN G"/>
    <property type="match status" value="1"/>
</dbReference>
<dbReference type="AlphaFoldDB" id="D5SY81"/>
<evidence type="ECO:0000313" key="4">
    <source>
        <dbReference type="EMBL" id="ADG69874.1"/>
    </source>
</evidence>
<keyword evidence="2" id="KW-0812">Transmembrane</keyword>